<proteinExistence type="predicted"/>
<dbReference type="PANTHER" id="PTHR46928">
    <property type="entry name" value="MESENCHYME-SPECIFIC CELL SURFACE GLYCOPROTEIN"/>
    <property type="match status" value="1"/>
</dbReference>
<dbReference type="Proteomes" id="UP000237640">
    <property type="component" value="Unassembled WGS sequence"/>
</dbReference>
<evidence type="ECO:0000259" key="1">
    <source>
        <dbReference type="Pfam" id="PF22494"/>
    </source>
</evidence>
<dbReference type="InterPro" id="IPR015943">
    <property type="entry name" value="WD40/YVTN_repeat-like_dom_sf"/>
</dbReference>
<protein>
    <recommendedName>
        <fullName evidence="1">Choice-of-anchor I domain-containing protein</fullName>
    </recommendedName>
</protein>
<organism evidence="2 3">
    <name type="scientific">Flagellimonas meridianipacifica</name>
    <dbReference type="NCBI Taxonomy" id="1080225"/>
    <lineage>
        <taxon>Bacteria</taxon>
        <taxon>Pseudomonadati</taxon>
        <taxon>Bacteroidota</taxon>
        <taxon>Flavobacteriia</taxon>
        <taxon>Flavobacteriales</taxon>
        <taxon>Flavobacteriaceae</taxon>
        <taxon>Flagellimonas</taxon>
    </lineage>
</organism>
<dbReference type="Gene3D" id="2.130.10.10">
    <property type="entry name" value="YVTN repeat-like/Quinoprotein amine dehydrogenase"/>
    <property type="match status" value="1"/>
</dbReference>
<dbReference type="InterPro" id="IPR011044">
    <property type="entry name" value="Quino_amine_DH_bsu"/>
</dbReference>
<dbReference type="RefSeq" id="WP_106144834.1">
    <property type="nucleotide sequence ID" value="NZ_PVYX01000001.1"/>
</dbReference>
<dbReference type="InterPro" id="IPR052956">
    <property type="entry name" value="Mesenchyme-surface_protein"/>
</dbReference>
<evidence type="ECO:0000313" key="3">
    <source>
        <dbReference type="Proteomes" id="UP000237640"/>
    </source>
</evidence>
<keyword evidence="3" id="KW-1185">Reference proteome</keyword>
<dbReference type="Pfam" id="PF22494">
    <property type="entry name" value="choice_anch_I"/>
    <property type="match status" value="1"/>
</dbReference>
<name>A0A2T0MET3_9FLAO</name>
<dbReference type="PANTHER" id="PTHR46928:SF1">
    <property type="entry name" value="MESENCHYME-SPECIFIC CELL SURFACE GLYCOPROTEIN"/>
    <property type="match status" value="1"/>
</dbReference>
<comment type="caution">
    <text evidence="2">The sequence shown here is derived from an EMBL/GenBank/DDBJ whole genome shotgun (WGS) entry which is preliminary data.</text>
</comment>
<gene>
    <name evidence="2" type="ORF">CLV81_0066</name>
</gene>
<dbReference type="AlphaFoldDB" id="A0A2T0MET3"/>
<dbReference type="EMBL" id="PVYX01000001">
    <property type="protein sequence ID" value="PRX56078.1"/>
    <property type="molecule type" value="Genomic_DNA"/>
</dbReference>
<dbReference type="NCBIfam" id="NF038117">
    <property type="entry name" value="choice_anch_I"/>
    <property type="match status" value="1"/>
</dbReference>
<sequence length="514" mass="55371">MKNYFKLLLPTFLILTCFSCDKIDDFLGDGGTDDEQPTDDAPVTSVDFSFVNTFDVDGEDSAEISAYDPDTQRLFVTNGALDEVTVFDISDVNSPSRIGSVNCPNPGSPNSVAVSNGILAVAISSVNEQENGFVEFFDTTTLEEIGIAQVGVLPDMVAFTPNGEYALTANEGEPNDEYTVDPEGSVSIIKVETMEVTTLGFSGFNAQEDALEAAGFRVFGPGADLAADVEPEFLTISDDGTKAWVTLQENNGVAVVNLSTMQIESILPLGFKDYSLPGNEIDPSNEDGRKELRSVPVFGIYQPDAIAYYNVNGMDYIVTANEGDARDYDGFSEEERMAGLVFDATAFPDAATLQLDENLGRLQSTTTLGDIDGDGDFDELYNYGARSFSIWSGMGQLVYDSGNDIAEITLDLTPDAFNGGDNRSDDKGAEPEAVSILEIGERQILFVGLERNNQVMVYDITNPSFPEFLQLLFVDGDVGPEGVLPISAEDSPTGNDLLIVSNEVSGTVTIYENN</sequence>
<dbReference type="InterPro" id="IPR055188">
    <property type="entry name" value="Choice_anch_I"/>
</dbReference>
<dbReference type="OrthoDB" id="9803927at2"/>
<reference evidence="2 3" key="1">
    <citation type="submission" date="2018-03" db="EMBL/GenBank/DDBJ databases">
        <title>Genomic Encyclopedia of Archaeal and Bacterial Type Strains, Phase II (KMG-II): from individual species to whole genera.</title>
        <authorList>
            <person name="Goeker M."/>
        </authorList>
    </citation>
    <scope>NUCLEOTIDE SEQUENCE [LARGE SCALE GENOMIC DNA]</scope>
    <source>
        <strain evidence="2 3">DSM 25027</strain>
    </source>
</reference>
<evidence type="ECO:0000313" key="2">
    <source>
        <dbReference type="EMBL" id="PRX56078.1"/>
    </source>
</evidence>
<accession>A0A2T0MET3</accession>
<feature type="domain" description="Choice-of-anchor I" evidence="1">
    <location>
        <begin position="49"/>
        <end position="512"/>
    </location>
</feature>
<dbReference type="SUPFAM" id="SSF50969">
    <property type="entry name" value="YVTN repeat-like/Quinoprotein amine dehydrogenase"/>
    <property type="match status" value="1"/>
</dbReference>